<accession>A0A1F5ZS02</accession>
<dbReference type="Proteomes" id="UP000177383">
    <property type="component" value="Unassembled WGS sequence"/>
</dbReference>
<proteinExistence type="predicted"/>
<dbReference type="AlphaFoldDB" id="A0A1F5ZS02"/>
<dbReference type="InterPro" id="IPR018743">
    <property type="entry name" value="DUF2292"/>
</dbReference>
<evidence type="ECO:0008006" key="3">
    <source>
        <dbReference type="Google" id="ProtNLM"/>
    </source>
</evidence>
<evidence type="ECO:0000313" key="2">
    <source>
        <dbReference type="Proteomes" id="UP000177383"/>
    </source>
</evidence>
<name>A0A1F5ZS02_9BACT</name>
<dbReference type="STRING" id="1798375.A2773_05085"/>
<sequence length="60" mass="6842">MSHYSTRAISPKLILEIKEALQNVKGWGSVEIFIQDSEVVQITERSIKKTNGFAHRKITN</sequence>
<dbReference type="Pfam" id="PF10055">
    <property type="entry name" value="DUF2292"/>
    <property type="match status" value="1"/>
</dbReference>
<dbReference type="EMBL" id="MFJE01000005">
    <property type="protein sequence ID" value="OGG15228.1"/>
    <property type="molecule type" value="Genomic_DNA"/>
</dbReference>
<evidence type="ECO:0000313" key="1">
    <source>
        <dbReference type="EMBL" id="OGG15228.1"/>
    </source>
</evidence>
<comment type="caution">
    <text evidence="1">The sequence shown here is derived from an EMBL/GenBank/DDBJ whole genome shotgun (WGS) entry which is preliminary data.</text>
</comment>
<reference evidence="1 2" key="1">
    <citation type="journal article" date="2016" name="Nat. Commun.">
        <title>Thousands of microbial genomes shed light on interconnected biogeochemical processes in an aquifer system.</title>
        <authorList>
            <person name="Anantharaman K."/>
            <person name="Brown C.T."/>
            <person name="Hug L.A."/>
            <person name="Sharon I."/>
            <person name="Castelle C.J."/>
            <person name="Probst A.J."/>
            <person name="Thomas B.C."/>
            <person name="Singh A."/>
            <person name="Wilkins M.J."/>
            <person name="Karaoz U."/>
            <person name="Brodie E.L."/>
            <person name="Williams K.H."/>
            <person name="Hubbard S.S."/>
            <person name="Banfield J.F."/>
        </authorList>
    </citation>
    <scope>NUCLEOTIDE SEQUENCE [LARGE SCALE GENOMIC DNA]</scope>
</reference>
<organism evidence="1 2">
    <name type="scientific">Candidatus Gottesmanbacteria bacterium RIFCSPHIGHO2_01_FULL_39_10</name>
    <dbReference type="NCBI Taxonomy" id="1798375"/>
    <lineage>
        <taxon>Bacteria</taxon>
        <taxon>Candidatus Gottesmaniibacteriota</taxon>
    </lineage>
</organism>
<gene>
    <name evidence="1" type="ORF">A2773_05085</name>
</gene>
<protein>
    <recommendedName>
        <fullName evidence="3">DUF2292 domain-containing protein</fullName>
    </recommendedName>
</protein>